<keyword evidence="3" id="KW-0804">Transcription</keyword>
<organism evidence="6 7">
    <name type="scientific">Nocardia vulneris</name>
    <dbReference type="NCBI Taxonomy" id="1141657"/>
    <lineage>
        <taxon>Bacteria</taxon>
        <taxon>Bacillati</taxon>
        <taxon>Actinomycetota</taxon>
        <taxon>Actinomycetes</taxon>
        <taxon>Mycobacteriales</taxon>
        <taxon>Nocardiaceae</taxon>
        <taxon>Nocardia</taxon>
    </lineage>
</organism>
<dbReference type="InterPro" id="IPR009057">
    <property type="entry name" value="Homeodomain-like_sf"/>
</dbReference>
<proteinExistence type="predicted"/>
<keyword evidence="1" id="KW-0805">Transcription regulation</keyword>
<dbReference type="InterPro" id="IPR050109">
    <property type="entry name" value="HTH-type_TetR-like_transc_reg"/>
</dbReference>
<evidence type="ECO:0000256" key="1">
    <source>
        <dbReference type="ARBA" id="ARBA00023015"/>
    </source>
</evidence>
<dbReference type="Pfam" id="PF00440">
    <property type="entry name" value="TetR_N"/>
    <property type="match status" value="1"/>
</dbReference>
<evidence type="ECO:0000256" key="2">
    <source>
        <dbReference type="ARBA" id="ARBA00023125"/>
    </source>
</evidence>
<dbReference type="InterPro" id="IPR001647">
    <property type="entry name" value="HTH_TetR"/>
</dbReference>
<accession>A0ABR4Z3V9</accession>
<keyword evidence="7" id="KW-1185">Reference proteome</keyword>
<dbReference type="Gene3D" id="1.10.357.10">
    <property type="entry name" value="Tetracycline Repressor, domain 2"/>
    <property type="match status" value="1"/>
</dbReference>
<dbReference type="EMBL" id="JNFP01000083">
    <property type="protein sequence ID" value="KIA60025.1"/>
    <property type="molecule type" value="Genomic_DNA"/>
</dbReference>
<dbReference type="PANTHER" id="PTHR30055:SF234">
    <property type="entry name" value="HTH-TYPE TRANSCRIPTIONAL REGULATOR BETI"/>
    <property type="match status" value="1"/>
</dbReference>
<evidence type="ECO:0000256" key="4">
    <source>
        <dbReference type="PROSITE-ProRule" id="PRU00335"/>
    </source>
</evidence>
<dbReference type="PROSITE" id="PS50977">
    <property type="entry name" value="HTH_TETR_2"/>
    <property type="match status" value="1"/>
</dbReference>
<dbReference type="PANTHER" id="PTHR30055">
    <property type="entry name" value="HTH-TYPE TRANSCRIPTIONAL REGULATOR RUTR"/>
    <property type="match status" value="1"/>
</dbReference>
<dbReference type="Proteomes" id="UP000031364">
    <property type="component" value="Unassembled WGS sequence"/>
</dbReference>
<evidence type="ECO:0000259" key="5">
    <source>
        <dbReference type="PROSITE" id="PS50977"/>
    </source>
</evidence>
<evidence type="ECO:0000313" key="7">
    <source>
        <dbReference type="Proteomes" id="UP000031364"/>
    </source>
</evidence>
<evidence type="ECO:0000256" key="3">
    <source>
        <dbReference type="ARBA" id="ARBA00023163"/>
    </source>
</evidence>
<feature type="DNA-binding region" description="H-T-H motif" evidence="4">
    <location>
        <begin position="44"/>
        <end position="63"/>
    </location>
</feature>
<evidence type="ECO:0000313" key="6">
    <source>
        <dbReference type="EMBL" id="KIA60025.1"/>
    </source>
</evidence>
<comment type="caution">
    <text evidence="6">The sequence shown here is derived from an EMBL/GenBank/DDBJ whole genome shotgun (WGS) entry which is preliminary data.</text>
</comment>
<reference evidence="6 7" key="1">
    <citation type="journal article" date="2014" name="Int. J. Syst. Evol. Microbiol.">
        <title>Nocardia vulneris sp. nov., isolated from wounds of human patients in North America.</title>
        <authorList>
            <person name="Lasker B.A."/>
            <person name="Bell M."/>
            <person name="Klenk H.P."/>
            <person name="Sproer C."/>
            <person name="Schumann C."/>
            <person name="Schumann P."/>
            <person name="Brown J.M."/>
        </authorList>
    </citation>
    <scope>NUCLEOTIDE SEQUENCE [LARGE SCALE GENOMIC DNA]</scope>
    <source>
        <strain evidence="6 7">W9851</strain>
    </source>
</reference>
<sequence length="215" mass="23212">MDDVAANSTKPQRRTQEERRAATVAKLIDATIESLAEFGYHRTKVQDVCKAAGMSVGAMFRQFDGRFDLIVAAAREIVGRQLATFQTLLAGVEDDDEALGVALRYLQQAQSSNLTHALREVIVAARSDPELHARIAPALADFYAQIFAAAEQSGALRRFPAALREPLFFAMLHTFSGQAVIRPVFSPPGLDAAVLGVVQDMVLAYAASLATQHAG</sequence>
<protein>
    <recommendedName>
        <fullName evidence="5">HTH tetR-type domain-containing protein</fullName>
    </recommendedName>
</protein>
<name>A0ABR4Z3V9_9NOCA</name>
<dbReference type="SUPFAM" id="SSF46689">
    <property type="entry name" value="Homeodomain-like"/>
    <property type="match status" value="1"/>
</dbReference>
<keyword evidence="2 4" id="KW-0238">DNA-binding</keyword>
<gene>
    <name evidence="6" type="ORF">FG87_39605</name>
</gene>
<feature type="domain" description="HTH tetR-type" evidence="5">
    <location>
        <begin position="21"/>
        <end position="81"/>
    </location>
</feature>